<dbReference type="Proteomes" id="UP000324222">
    <property type="component" value="Unassembled WGS sequence"/>
</dbReference>
<protein>
    <submittedName>
        <fullName evidence="1">Uncharacterized protein</fullName>
    </submittedName>
</protein>
<name>A0A5B7IN14_PORTR</name>
<sequence length="107" mass="11157">MLGGRKRDRKGIKPCPALAFLAKTDKDAVWTRQTETVGRSACACLAPTPPTLPPRTTSLVLPALVSINSDSGETATTECERAGATAGVCGAEEAAGVVVWEMALWLS</sequence>
<keyword evidence="2" id="KW-1185">Reference proteome</keyword>
<accession>A0A5B7IN14</accession>
<proteinExistence type="predicted"/>
<evidence type="ECO:0000313" key="2">
    <source>
        <dbReference type="Proteomes" id="UP000324222"/>
    </source>
</evidence>
<organism evidence="1 2">
    <name type="scientific">Portunus trituberculatus</name>
    <name type="common">Swimming crab</name>
    <name type="synonym">Neptunus trituberculatus</name>
    <dbReference type="NCBI Taxonomy" id="210409"/>
    <lineage>
        <taxon>Eukaryota</taxon>
        <taxon>Metazoa</taxon>
        <taxon>Ecdysozoa</taxon>
        <taxon>Arthropoda</taxon>
        <taxon>Crustacea</taxon>
        <taxon>Multicrustacea</taxon>
        <taxon>Malacostraca</taxon>
        <taxon>Eumalacostraca</taxon>
        <taxon>Eucarida</taxon>
        <taxon>Decapoda</taxon>
        <taxon>Pleocyemata</taxon>
        <taxon>Brachyura</taxon>
        <taxon>Eubrachyura</taxon>
        <taxon>Portunoidea</taxon>
        <taxon>Portunidae</taxon>
        <taxon>Portuninae</taxon>
        <taxon>Portunus</taxon>
    </lineage>
</organism>
<dbReference type="AlphaFoldDB" id="A0A5B7IN14"/>
<gene>
    <name evidence="1" type="ORF">E2C01_077705</name>
</gene>
<dbReference type="EMBL" id="VSRR010061281">
    <property type="protein sequence ID" value="MPC83016.1"/>
    <property type="molecule type" value="Genomic_DNA"/>
</dbReference>
<comment type="caution">
    <text evidence="1">The sequence shown here is derived from an EMBL/GenBank/DDBJ whole genome shotgun (WGS) entry which is preliminary data.</text>
</comment>
<evidence type="ECO:0000313" key="1">
    <source>
        <dbReference type="EMBL" id="MPC83016.1"/>
    </source>
</evidence>
<reference evidence="1 2" key="1">
    <citation type="submission" date="2019-05" db="EMBL/GenBank/DDBJ databases">
        <title>Another draft genome of Portunus trituberculatus and its Hox gene families provides insights of decapod evolution.</title>
        <authorList>
            <person name="Jeong J.-H."/>
            <person name="Song I."/>
            <person name="Kim S."/>
            <person name="Choi T."/>
            <person name="Kim D."/>
            <person name="Ryu S."/>
            <person name="Kim W."/>
        </authorList>
    </citation>
    <scope>NUCLEOTIDE SEQUENCE [LARGE SCALE GENOMIC DNA]</scope>
    <source>
        <tissue evidence="1">Muscle</tissue>
    </source>
</reference>